<gene>
    <name evidence="4" type="ORF">FDP22_02415</name>
</gene>
<dbReference type="Gene3D" id="3.40.50.2300">
    <property type="match status" value="1"/>
</dbReference>
<evidence type="ECO:0000256" key="1">
    <source>
        <dbReference type="ARBA" id="ARBA00022553"/>
    </source>
</evidence>
<keyword evidence="5" id="KW-1185">Reference proteome</keyword>
<dbReference type="GO" id="GO:0000160">
    <property type="term" value="P:phosphorelay signal transduction system"/>
    <property type="evidence" value="ECO:0007669"/>
    <property type="project" value="InterPro"/>
</dbReference>
<dbReference type="InterPro" id="IPR001789">
    <property type="entry name" value="Sig_transdc_resp-reg_receiver"/>
</dbReference>
<evidence type="ECO:0000256" key="2">
    <source>
        <dbReference type="PROSITE-ProRule" id="PRU00169"/>
    </source>
</evidence>
<dbReference type="AlphaFoldDB" id="A0A5B8FG37"/>
<dbReference type="InterPro" id="IPR050595">
    <property type="entry name" value="Bact_response_regulator"/>
</dbReference>
<dbReference type="KEGG" id="ppru:FDP22_02415"/>
<dbReference type="SUPFAM" id="SSF52172">
    <property type="entry name" value="CheY-like"/>
    <property type="match status" value="1"/>
</dbReference>
<dbReference type="SMART" id="SM00448">
    <property type="entry name" value="REC"/>
    <property type="match status" value="1"/>
</dbReference>
<dbReference type="PROSITE" id="PS50110">
    <property type="entry name" value="RESPONSE_REGULATORY"/>
    <property type="match status" value="1"/>
</dbReference>
<protein>
    <submittedName>
        <fullName evidence="4">Response regulator</fullName>
    </submittedName>
</protein>
<evidence type="ECO:0000259" key="3">
    <source>
        <dbReference type="PROSITE" id="PS50110"/>
    </source>
</evidence>
<feature type="domain" description="Response regulatory" evidence="3">
    <location>
        <begin position="30"/>
        <end position="144"/>
    </location>
</feature>
<sequence>MIVFAAGFGPGSPSRSRLRKGMDVVCARPLISVIDDDEGVRLALDDMFCSRGYAVCCFASAEAFLASPALRASAFVVSDIQMPGMSGLEMVRALRRRGVTVSVVLISAFATPQVFARAARETGVRLIEKPFDPPELLLHVEAVAGRPTP</sequence>
<dbReference type="Proteomes" id="UP000305888">
    <property type="component" value="Chromosome"/>
</dbReference>
<evidence type="ECO:0000313" key="5">
    <source>
        <dbReference type="Proteomes" id="UP000305888"/>
    </source>
</evidence>
<proteinExistence type="predicted"/>
<dbReference type="InterPro" id="IPR011006">
    <property type="entry name" value="CheY-like_superfamily"/>
</dbReference>
<dbReference type="PANTHER" id="PTHR44591:SF25">
    <property type="entry name" value="CHEMOTAXIS TWO-COMPONENT RESPONSE REGULATOR"/>
    <property type="match status" value="1"/>
</dbReference>
<dbReference type="Pfam" id="PF00072">
    <property type="entry name" value="Response_reg"/>
    <property type="match status" value="1"/>
</dbReference>
<keyword evidence="1 2" id="KW-0597">Phosphoprotein</keyword>
<dbReference type="OrthoDB" id="9782655at2"/>
<dbReference type="EMBL" id="CP040818">
    <property type="protein sequence ID" value="QDL90741.1"/>
    <property type="molecule type" value="Genomic_DNA"/>
</dbReference>
<name>A0A5B8FG37_9RHOB</name>
<evidence type="ECO:0000313" key="4">
    <source>
        <dbReference type="EMBL" id="QDL90741.1"/>
    </source>
</evidence>
<organism evidence="4 5">
    <name type="scientific">Paroceanicella profunda</name>
    <dbReference type="NCBI Taxonomy" id="2579971"/>
    <lineage>
        <taxon>Bacteria</taxon>
        <taxon>Pseudomonadati</taxon>
        <taxon>Pseudomonadota</taxon>
        <taxon>Alphaproteobacteria</taxon>
        <taxon>Rhodobacterales</taxon>
        <taxon>Paracoccaceae</taxon>
        <taxon>Paroceanicella</taxon>
    </lineage>
</organism>
<reference evidence="4 5" key="1">
    <citation type="submission" date="2019-06" db="EMBL/GenBank/DDBJ databases">
        <title>Genome sequence of Rhodobacteraceae bacterium D4M1.</title>
        <authorList>
            <person name="Cao J."/>
        </authorList>
    </citation>
    <scope>NUCLEOTIDE SEQUENCE [LARGE SCALE GENOMIC DNA]</scope>
    <source>
        <strain evidence="4 5">D4M1</strain>
    </source>
</reference>
<accession>A0A5B8FG37</accession>
<dbReference type="PANTHER" id="PTHR44591">
    <property type="entry name" value="STRESS RESPONSE REGULATOR PROTEIN 1"/>
    <property type="match status" value="1"/>
</dbReference>
<feature type="modified residue" description="4-aspartylphosphate" evidence="2">
    <location>
        <position position="79"/>
    </location>
</feature>